<comment type="caution">
    <text evidence="1">The sequence shown here is derived from an EMBL/GenBank/DDBJ whole genome shotgun (WGS) entry which is preliminary data.</text>
</comment>
<protein>
    <submittedName>
        <fullName evidence="1">Uncharacterized protein</fullName>
    </submittedName>
</protein>
<evidence type="ECO:0000313" key="1">
    <source>
        <dbReference type="EMBL" id="GIY77132.1"/>
    </source>
</evidence>
<proteinExistence type="predicted"/>
<dbReference type="Proteomes" id="UP001054837">
    <property type="component" value="Unassembled WGS sequence"/>
</dbReference>
<evidence type="ECO:0000313" key="2">
    <source>
        <dbReference type="Proteomes" id="UP001054837"/>
    </source>
</evidence>
<name>A0AAV4W378_9ARAC</name>
<accession>A0AAV4W378</accession>
<sequence>MPIHGPDTRAFSLKSTGRMGFIELEQIFNCFTMNVDKHSSCHSFWRYNMMPVPSAHAESSLAAIAFQIDLHQRSSRITKLTHLIRARVNSPMQLQ</sequence>
<reference evidence="1 2" key="1">
    <citation type="submission" date="2021-06" db="EMBL/GenBank/DDBJ databases">
        <title>Caerostris darwini draft genome.</title>
        <authorList>
            <person name="Kono N."/>
            <person name="Arakawa K."/>
        </authorList>
    </citation>
    <scope>NUCLEOTIDE SEQUENCE [LARGE SCALE GENOMIC DNA]</scope>
</reference>
<keyword evidence="2" id="KW-1185">Reference proteome</keyword>
<dbReference type="AlphaFoldDB" id="A0AAV4W378"/>
<organism evidence="1 2">
    <name type="scientific">Caerostris darwini</name>
    <dbReference type="NCBI Taxonomy" id="1538125"/>
    <lineage>
        <taxon>Eukaryota</taxon>
        <taxon>Metazoa</taxon>
        <taxon>Ecdysozoa</taxon>
        <taxon>Arthropoda</taxon>
        <taxon>Chelicerata</taxon>
        <taxon>Arachnida</taxon>
        <taxon>Araneae</taxon>
        <taxon>Araneomorphae</taxon>
        <taxon>Entelegynae</taxon>
        <taxon>Araneoidea</taxon>
        <taxon>Araneidae</taxon>
        <taxon>Caerostris</taxon>
    </lineage>
</organism>
<gene>
    <name evidence="1" type="ORF">CDAR_300041</name>
</gene>
<dbReference type="EMBL" id="BPLQ01014081">
    <property type="protein sequence ID" value="GIY77132.1"/>
    <property type="molecule type" value="Genomic_DNA"/>
</dbReference>